<reference evidence="1" key="1">
    <citation type="submission" date="2024-01" db="EMBL/GenBank/DDBJ databases">
        <authorList>
            <person name="Webb A."/>
        </authorList>
    </citation>
    <scope>NUCLEOTIDE SEQUENCE</scope>
    <source>
        <strain evidence="1">Pm1</strain>
    </source>
</reference>
<evidence type="ECO:0000313" key="2">
    <source>
        <dbReference type="Proteomes" id="UP001162060"/>
    </source>
</evidence>
<evidence type="ECO:0008006" key="3">
    <source>
        <dbReference type="Google" id="ProtNLM"/>
    </source>
</evidence>
<evidence type="ECO:0000313" key="1">
    <source>
        <dbReference type="EMBL" id="CAK7931118.1"/>
    </source>
</evidence>
<dbReference type="AlphaFoldDB" id="A0AAV1UBT4"/>
<dbReference type="EMBL" id="CAKLBY020000172">
    <property type="protein sequence ID" value="CAK7931118.1"/>
    <property type="molecule type" value="Genomic_DNA"/>
</dbReference>
<accession>A0AAV1UBT4</accession>
<dbReference type="Proteomes" id="UP001162060">
    <property type="component" value="Unassembled WGS sequence"/>
</dbReference>
<comment type="caution">
    <text evidence="1">The sequence shown here is derived from an EMBL/GenBank/DDBJ whole genome shotgun (WGS) entry which is preliminary data.</text>
</comment>
<gene>
    <name evidence="1" type="ORF">PM001_LOCUS16268</name>
</gene>
<sequence length="70" mass="7807">MDDAGDRLVAECNRLPISLRKAKKRKSQRKKTCLHVQEKLSRALKQVAGLQVELGEAQDSLSARSAECDQ</sequence>
<name>A0AAV1UBT4_9STRA</name>
<protein>
    <recommendedName>
        <fullName evidence="3">BZIP domain-containing protein</fullName>
    </recommendedName>
</protein>
<organism evidence="1 2">
    <name type="scientific">Peronospora matthiolae</name>
    <dbReference type="NCBI Taxonomy" id="2874970"/>
    <lineage>
        <taxon>Eukaryota</taxon>
        <taxon>Sar</taxon>
        <taxon>Stramenopiles</taxon>
        <taxon>Oomycota</taxon>
        <taxon>Peronosporomycetes</taxon>
        <taxon>Peronosporales</taxon>
        <taxon>Peronosporaceae</taxon>
        <taxon>Peronospora</taxon>
    </lineage>
</organism>
<proteinExistence type="predicted"/>